<dbReference type="Pfam" id="PF02601">
    <property type="entry name" value="Exonuc_VII_L"/>
    <property type="match status" value="1"/>
</dbReference>
<dbReference type="OrthoDB" id="9802795at2"/>
<dbReference type="RefSeq" id="WP_148599236.1">
    <property type="nucleotide sequence ID" value="NZ_VSLD01000001.1"/>
</dbReference>
<evidence type="ECO:0000256" key="5">
    <source>
        <dbReference type="HAMAP-Rule" id="MF_00378"/>
    </source>
</evidence>
<dbReference type="Proteomes" id="UP000323410">
    <property type="component" value="Unassembled WGS sequence"/>
</dbReference>
<dbReference type="AlphaFoldDB" id="A0A5D0XUC3"/>
<dbReference type="InterPro" id="IPR025824">
    <property type="entry name" value="OB-fold_nuc-bd_dom"/>
</dbReference>
<comment type="subcellular location">
    <subcellularLocation>
        <location evidence="5 6">Cytoplasm</location>
    </subcellularLocation>
</comment>
<keyword evidence="11" id="KW-1185">Reference proteome</keyword>
<dbReference type="GO" id="GO:0005737">
    <property type="term" value="C:cytoplasm"/>
    <property type="evidence" value="ECO:0007669"/>
    <property type="project" value="UniProtKB-SubCell"/>
</dbReference>
<evidence type="ECO:0000256" key="4">
    <source>
        <dbReference type="ARBA" id="ARBA00022839"/>
    </source>
</evidence>
<name>A0A5D0XUC3_9MICC</name>
<evidence type="ECO:0000256" key="6">
    <source>
        <dbReference type="RuleBase" id="RU004355"/>
    </source>
</evidence>
<comment type="caution">
    <text evidence="10">The sequence shown here is derived from an EMBL/GenBank/DDBJ whole genome shotgun (WGS) entry which is preliminary data.</text>
</comment>
<organism evidence="10 11">
    <name type="scientific">Arthrobacter echini</name>
    <dbReference type="NCBI Taxonomy" id="1529066"/>
    <lineage>
        <taxon>Bacteria</taxon>
        <taxon>Bacillati</taxon>
        <taxon>Actinomycetota</taxon>
        <taxon>Actinomycetes</taxon>
        <taxon>Micrococcales</taxon>
        <taxon>Micrococcaceae</taxon>
        <taxon>Arthrobacter</taxon>
    </lineage>
</organism>
<dbReference type="Pfam" id="PF13742">
    <property type="entry name" value="tRNA_anti_2"/>
    <property type="match status" value="1"/>
</dbReference>
<dbReference type="CDD" id="cd04489">
    <property type="entry name" value="ExoVII_LU_OBF"/>
    <property type="match status" value="1"/>
</dbReference>
<evidence type="ECO:0000313" key="10">
    <source>
        <dbReference type="EMBL" id="TYC99916.1"/>
    </source>
</evidence>
<comment type="similarity">
    <text evidence="5 6">Belongs to the XseA family.</text>
</comment>
<dbReference type="GO" id="GO:0008855">
    <property type="term" value="F:exodeoxyribonuclease VII activity"/>
    <property type="evidence" value="ECO:0007669"/>
    <property type="project" value="UniProtKB-UniRule"/>
</dbReference>
<evidence type="ECO:0000256" key="1">
    <source>
        <dbReference type="ARBA" id="ARBA00022490"/>
    </source>
</evidence>
<comment type="catalytic activity">
    <reaction evidence="5 6">
        <text>Exonucleolytic cleavage in either 5'- to 3'- or 3'- to 5'-direction to yield nucleoside 5'-phosphates.</text>
        <dbReference type="EC" id="3.1.11.6"/>
    </reaction>
</comment>
<evidence type="ECO:0000256" key="3">
    <source>
        <dbReference type="ARBA" id="ARBA00022801"/>
    </source>
</evidence>
<dbReference type="EMBL" id="VSLD01000001">
    <property type="protein sequence ID" value="TYC99916.1"/>
    <property type="molecule type" value="Genomic_DNA"/>
</dbReference>
<evidence type="ECO:0000259" key="8">
    <source>
        <dbReference type="Pfam" id="PF02601"/>
    </source>
</evidence>
<feature type="compositionally biased region" description="Low complexity" evidence="7">
    <location>
        <begin position="446"/>
        <end position="457"/>
    </location>
</feature>
<feature type="domain" description="OB-fold nucleic acid binding" evidence="9">
    <location>
        <begin position="41"/>
        <end position="131"/>
    </location>
</feature>
<dbReference type="GO" id="GO:0003676">
    <property type="term" value="F:nucleic acid binding"/>
    <property type="evidence" value="ECO:0007669"/>
    <property type="project" value="InterPro"/>
</dbReference>
<keyword evidence="3 5" id="KW-0378">Hydrolase</keyword>
<accession>A0A5D0XUC3</accession>
<dbReference type="GO" id="GO:0006308">
    <property type="term" value="P:DNA catabolic process"/>
    <property type="evidence" value="ECO:0007669"/>
    <property type="project" value="UniProtKB-UniRule"/>
</dbReference>
<protein>
    <recommendedName>
        <fullName evidence="5">Exodeoxyribonuclease 7 large subunit</fullName>
        <ecNumber evidence="5">3.1.11.6</ecNumber>
    </recommendedName>
    <alternativeName>
        <fullName evidence="5">Exodeoxyribonuclease VII large subunit</fullName>
        <shortName evidence="5">Exonuclease VII large subunit</shortName>
    </alternativeName>
</protein>
<dbReference type="PANTHER" id="PTHR30008:SF0">
    <property type="entry name" value="EXODEOXYRIBONUCLEASE 7 LARGE SUBUNIT"/>
    <property type="match status" value="1"/>
</dbReference>
<sequence length="457" mass="49152">MTREGTGTPSGAPPGRGTGTGTTTVPATAAETSPDTPWPLRLLSEKLKAHIERAPAAWVEGQVIELTRRASMSYITLRDVDSEVSLSLSVYGSVMDRLASPPERGSRVVARLRPDFWVKTGRLSMQTTDIRPVGIGDLLARIERLRQALAAEGLFAAARKKPLPLLPHRIGLITGRDSDAMKDVMRNAALRWPAVEFEVREVAVQGVNSVAQVRAALGELDADERVDVIIIARGGGALEDLLPFSDEALVRAVALAVTPVVSAIGHEADRPLLDDVADVRASTPTDAAKRVVPDVAEELGRIGQARAALERAIRNLVHREAESLAVLRSRPSLAKPEGMIEVREADLERLRSRARRSTTTTVEREADAIGHLRDRVRSLSPQKTLDRGYAVVQQTDGHVVRSPTEVAPGETLRIRVAHGQFDAVTASVTDEGTGSVTTSITGHPAQQTTQGEQHGGE</sequence>
<feature type="compositionally biased region" description="Polar residues" evidence="7">
    <location>
        <begin position="432"/>
        <end position="445"/>
    </location>
</feature>
<evidence type="ECO:0000256" key="7">
    <source>
        <dbReference type="SAM" id="MobiDB-lite"/>
    </source>
</evidence>
<keyword evidence="1 5" id="KW-0963">Cytoplasm</keyword>
<feature type="compositionally biased region" description="Low complexity" evidence="7">
    <location>
        <begin position="21"/>
        <end position="32"/>
    </location>
</feature>
<evidence type="ECO:0000256" key="2">
    <source>
        <dbReference type="ARBA" id="ARBA00022722"/>
    </source>
</evidence>
<proteinExistence type="inferred from homology"/>
<dbReference type="InterPro" id="IPR020579">
    <property type="entry name" value="Exonuc_VII_lsu_C"/>
</dbReference>
<comment type="function">
    <text evidence="5">Bidirectionally degrades single-stranded DNA into large acid-insoluble oligonucleotides, which are then degraded further into small acid-soluble oligonucleotides.</text>
</comment>
<dbReference type="HAMAP" id="MF_00378">
    <property type="entry name" value="Exonuc_7_L"/>
    <property type="match status" value="1"/>
</dbReference>
<keyword evidence="4 5" id="KW-0269">Exonuclease</keyword>
<feature type="compositionally biased region" description="Low complexity" evidence="7">
    <location>
        <begin position="1"/>
        <end position="13"/>
    </location>
</feature>
<dbReference type="InterPro" id="IPR003753">
    <property type="entry name" value="Exonuc_VII_L"/>
</dbReference>
<feature type="region of interest" description="Disordered" evidence="7">
    <location>
        <begin position="432"/>
        <end position="457"/>
    </location>
</feature>
<reference evidence="10 11" key="1">
    <citation type="submission" date="2019-08" db="EMBL/GenBank/DDBJ databases">
        <title>Genone of Arthrobacter echini P9.</title>
        <authorList>
            <person name="Bowman J.P."/>
        </authorList>
    </citation>
    <scope>NUCLEOTIDE SEQUENCE [LARGE SCALE GENOMIC DNA]</scope>
    <source>
        <strain evidence="10 11">P9</strain>
    </source>
</reference>
<dbReference type="GO" id="GO:0009318">
    <property type="term" value="C:exodeoxyribonuclease VII complex"/>
    <property type="evidence" value="ECO:0007669"/>
    <property type="project" value="UniProtKB-UniRule"/>
</dbReference>
<evidence type="ECO:0000259" key="9">
    <source>
        <dbReference type="Pfam" id="PF13742"/>
    </source>
</evidence>
<feature type="region of interest" description="Disordered" evidence="7">
    <location>
        <begin position="1"/>
        <end position="37"/>
    </location>
</feature>
<dbReference type="EC" id="3.1.11.6" evidence="5"/>
<dbReference type="NCBIfam" id="TIGR00237">
    <property type="entry name" value="xseA"/>
    <property type="match status" value="1"/>
</dbReference>
<feature type="domain" description="Exonuclease VII large subunit C-terminal" evidence="8">
    <location>
        <begin position="154"/>
        <end position="371"/>
    </location>
</feature>
<evidence type="ECO:0000313" key="11">
    <source>
        <dbReference type="Proteomes" id="UP000323410"/>
    </source>
</evidence>
<dbReference type="PANTHER" id="PTHR30008">
    <property type="entry name" value="EXODEOXYRIBONUCLEASE 7 LARGE SUBUNIT"/>
    <property type="match status" value="1"/>
</dbReference>
<keyword evidence="2 5" id="KW-0540">Nuclease</keyword>
<comment type="subunit">
    <text evidence="5">Heterooligomer composed of large and small subunits.</text>
</comment>
<gene>
    <name evidence="5" type="primary">xseA</name>
    <name evidence="10" type="ORF">FQ377_00080</name>
</gene>